<dbReference type="Proteomes" id="UP001597440">
    <property type="component" value="Unassembled WGS sequence"/>
</dbReference>
<dbReference type="RefSeq" id="WP_210353578.1">
    <property type="nucleotide sequence ID" value="NZ_JAEQMU010000001.1"/>
</dbReference>
<dbReference type="PANTHER" id="PTHR30273">
    <property type="entry name" value="PERIPLASMIC SIGNAL SENSOR AND SIGMA FACTOR ACTIVATOR FECR-RELATED"/>
    <property type="match status" value="1"/>
</dbReference>
<dbReference type="Pfam" id="PF16344">
    <property type="entry name" value="FecR_C"/>
    <property type="match status" value="1"/>
</dbReference>
<feature type="domain" description="FecR protein" evidence="2">
    <location>
        <begin position="193"/>
        <end position="289"/>
    </location>
</feature>
<proteinExistence type="predicted"/>
<dbReference type="Pfam" id="PF04773">
    <property type="entry name" value="FecR"/>
    <property type="match status" value="1"/>
</dbReference>
<evidence type="ECO:0000259" key="2">
    <source>
        <dbReference type="Pfam" id="PF04773"/>
    </source>
</evidence>
<accession>A0ABW5L345</accession>
<organism evidence="4 5">
    <name type="scientific">Sphingobacterium tabacisoli</name>
    <dbReference type="NCBI Taxonomy" id="2044855"/>
    <lineage>
        <taxon>Bacteria</taxon>
        <taxon>Pseudomonadati</taxon>
        <taxon>Bacteroidota</taxon>
        <taxon>Sphingobacteriia</taxon>
        <taxon>Sphingobacteriales</taxon>
        <taxon>Sphingobacteriaceae</taxon>
        <taxon>Sphingobacterium</taxon>
    </lineage>
</organism>
<protein>
    <submittedName>
        <fullName evidence="4">FecR family protein</fullName>
    </submittedName>
</protein>
<name>A0ABW5L345_9SPHI</name>
<dbReference type="InterPro" id="IPR012373">
    <property type="entry name" value="Ferrdict_sens_TM"/>
</dbReference>
<dbReference type="PANTHER" id="PTHR30273:SF2">
    <property type="entry name" value="PROTEIN FECR"/>
    <property type="match status" value="1"/>
</dbReference>
<dbReference type="InterPro" id="IPR032508">
    <property type="entry name" value="FecR_C"/>
</dbReference>
<dbReference type="EMBL" id="JBHULD010000014">
    <property type="protein sequence ID" value="MFD2555218.1"/>
    <property type="molecule type" value="Genomic_DNA"/>
</dbReference>
<gene>
    <name evidence="4" type="ORF">ACFSQW_12495</name>
</gene>
<reference evidence="5" key="1">
    <citation type="journal article" date="2019" name="Int. J. Syst. Evol. Microbiol.">
        <title>The Global Catalogue of Microorganisms (GCM) 10K type strain sequencing project: providing services to taxonomists for standard genome sequencing and annotation.</title>
        <authorList>
            <consortium name="The Broad Institute Genomics Platform"/>
            <consortium name="The Broad Institute Genome Sequencing Center for Infectious Disease"/>
            <person name="Wu L."/>
            <person name="Ma J."/>
        </authorList>
    </citation>
    <scope>NUCLEOTIDE SEQUENCE [LARGE SCALE GENOMIC DNA]</scope>
    <source>
        <strain evidence="5">KCTC 52298</strain>
    </source>
</reference>
<dbReference type="Gene3D" id="3.55.50.30">
    <property type="match status" value="1"/>
</dbReference>
<keyword evidence="1" id="KW-0472">Membrane</keyword>
<evidence type="ECO:0000313" key="4">
    <source>
        <dbReference type="EMBL" id="MFD2555218.1"/>
    </source>
</evidence>
<feature type="transmembrane region" description="Helical" evidence="1">
    <location>
        <begin position="97"/>
        <end position="115"/>
    </location>
</feature>
<evidence type="ECO:0000256" key="1">
    <source>
        <dbReference type="SAM" id="Phobius"/>
    </source>
</evidence>
<evidence type="ECO:0000313" key="5">
    <source>
        <dbReference type="Proteomes" id="UP001597440"/>
    </source>
</evidence>
<keyword evidence="1" id="KW-0812">Transmembrane</keyword>
<keyword evidence="1" id="KW-1133">Transmembrane helix</keyword>
<comment type="caution">
    <text evidence="4">The sequence shown here is derived from an EMBL/GenBank/DDBJ whole genome shotgun (WGS) entry which is preliminary data.</text>
</comment>
<feature type="domain" description="Protein FecR C-terminal" evidence="3">
    <location>
        <begin position="330"/>
        <end position="398"/>
    </location>
</feature>
<dbReference type="Gene3D" id="2.60.120.1440">
    <property type="match status" value="1"/>
</dbReference>
<keyword evidence="5" id="KW-1185">Reference proteome</keyword>
<evidence type="ECO:0000259" key="3">
    <source>
        <dbReference type="Pfam" id="PF16344"/>
    </source>
</evidence>
<dbReference type="InterPro" id="IPR006860">
    <property type="entry name" value="FecR"/>
</dbReference>
<sequence>MNTDQDRPSHQRLEDLMALYFAQRISLAEQDELWGYINDPFYQQQIKDLIPDSTQQDLSEEGLEEQRADAILGLIFAKADQEDKKIRVMGKVMWKRLSVAAAVVAILCIGGWFYYSGLNAPESGVDTDLVHHDIPAGTEGATLRLADGRTIVLGDAAKGEIASEAGIMVEKGVDGELTYRVGASEGDVQHPHVLATDRGQTYRVLLPDGSTVWLNAMSELTYRPALVEAGKRVVQLKGEAYFEIAKDTKHPFVVKSRNQEVQVLGTHFNVNAYNDEPFVTTTLLEGAVRLHTGGVERRLNPGQQAVNRDGELRIRTVNLDNITDWKDGDFAFQQVDFRTALRKIERWYDVEMVYDESLPKDLEAGGWISRKKSLASVLRFIESTKMVRFRIEGRKVYVTRY</sequence>